<feature type="zinc finger region" description="C3H1-type" evidence="1">
    <location>
        <begin position="268"/>
        <end position="295"/>
    </location>
</feature>
<dbReference type="OrthoDB" id="10064100at2759"/>
<dbReference type="InterPro" id="IPR013083">
    <property type="entry name" value="Znf_RING/FYVE/PHD"/>
</dbReference>
<dbReference type="GeneID" id="13447789"/>
<feature type="region of interest" description="Disordered" evidence="3">
    <location>
        <begin position="169"/>
        <end position="193"/>
    </location>
</feature>
<dbReference type="KEGG" id="lmi:LMXM_19_0295"/>
<feature type="compositionally biased region" description="Low complexity" evidence="3">
    <location>
        <begin position="313"/>
        <end position="334"/>
    </location>
</feature>
<keyword evidence="1" id="KW-0863">Zinc-finger</keyword>
<proteinExistence type="predicted"/>
<protein>
    <submittedName>
        <fullName evidence="5">RNA binding protein</fullName>
    </submittedName>
</protein>
<dbReference type="OMA" id="HIKGKCR"/>
<dbReference type="PANTHER" id="PTHR19851:SF7">
    <property type="entry name" value="F-BOX DOMAIN-CONTAINING PROTEIN"/>
    <property type="match status" value="1"/>
</dbReference>
<evidence type="ECO:0000313" key="5">
    <source>
        <dbReference type="EMBL" id="CBZ25703.1"/>
    </source>
</evidence>
<dbReference type="EMBL" id="FR799572">
    <property type="protein sequence ID" value="CBZ25703.1"/>
    <property type="molecule type" value="Genomic_DNA"/>
</dbReference>
<dbReference type="VEuPathDB" id="TriTrypDB:LmxM.19.0295"/>
<evidence type="ECO:0000259" key="4">
    <source>
        <dbReference type="PROSITE" id="PS50103"/>
    </source>
</evidence>
<feature type="coiled-coil region" evidence="2">
    <location>
        <begin position="59"/>
        <end position="86"/>
    </location>
</feature>
<accession>E9ARY2</accession>
<dbReference type="RefSeq" id="XP_003874208.1">
    <property type="nucleotide sequence ID" value="XM_003874159.1"/>
</dbReference>
<dbReference type="InterPro" id="IPR000571">
    <property type="entry name" value="Znf_CCCH"/>
</dbReference>
<reference evidence="5 6" key="1">
    <citation type="journal article" date="2011" name="Genome Res.">
        <title>Chromosome and gene copy number variation allow major structural change between species and strains of Leishmania.</title>
        <authorList>
            <person name="Rogers M.B."/>
            <person name="Hilley J.D."/>
            <person name="Dickens N.J."/>
            <person name="Wilkes J."/>
            <person name="Bates P.A."/>
            <person name="Depledge D.P."/>
            <person name="Harris D."/>
            <person name="Her Y."/>
            <person name="Herzyk P."/>
            <person name="Imamura H."/>
            <person name="Otto T.D."/>
            <person name="Sanders M."/>
            <person name="Seeger K."/>
            <person name="Dujardin J.C."/>
            <person name="Berriman M."/>
            <person name="Smith D.F."/>
            <person name="Hertz-Fowler C."/>
            <person name="Mottram J.C."/>
        </authorList>
    </citation>
    <scope>NUCLEOTIDE SEQUENCE [LARGE SCALE GENOMIC DNA]</scope>
    <source>
        <strain evidence="5 6">MHOM/GT/2001/U1103</strain>
    </source>
</reference>
<feature type="compositionally biased region" description="Polar residues" evidence="3">
    <location>
        <begin position="335"/>
        <end position="351"/>
    </location>
</feature>
<evidence type="ECO:0000256" key="2">
    <source>
        <dbReference type="SAM" id="Coils"/>
    </source>
</evidence>
<sequence length="393" mass="42748">MSAMSPFYGRTYPTRTTPLMWEATQTLQSSLVDQSSDMRRSLDLVMSLHEVLERNREIYNNIIAERNEAYRRLQDADAKLQQVEHVVRRYAEVKDPVVASDGYTYERTELSRYLSDCKKSNSKAYSQQTKEELTDVMVDNVSLRRLAELLKGVHSVEVPQLSSRPPLAAGGVIDVNGPRSHWPEEDPSMSGADHTEMGPGPVGLAGGAGGRGGNGMAVGLGHAGLRYDRSGGAKYGKPSNGNEGKGGLHPCLRVYGFCNFEDDCTFANYPYEACLNHIKGKCRFGSTCKELHVDPRDPVYQNTRSFANHHHQGGNNANTNHIHNNAATGANNANSSQATDVGTEASRQSGSKMPESVVEREAETAAAKKDGKLRETGESASAEGADAAKAKDQ</sequence>
<dbReference type="AlphaFoldDB" id="E9ARY2"/>
<keyword evidence="1" id="KW-0479">Metal-binding</keyword>
<feature type="compositionally biased region" description="Basic and acidic residues" evidence="3">
    <location>
        <begin position="357"/>
        <end position="377"/>
    </location>
</feature>
<keyword evidence="2" id="KW-0175">Coiled coil</keyword>
<evidence type="ECO:0000256" key="1">
    <source>
        <dbReference type="PROSITE-ProRule" id="PRU00723"/>
    </source>
</evidence>
<dbReference type="PROSITE" id="PS50103">
    <property type="entry name" value="ZF_C3H1"/>
    <property type="match status" value="1"/>
</dbReference>
<dbReference type="PANTHER" id="PTHR19851">
    <property type="entry name" value="OS02G0203500 PROTEIN"/>
    <property type="match status" value="1"/>
</dbReference>
<dbReference type="GO" id="GO:0008270">
    <property type="term" value="F:zinc ion binding"/>
    <property type="evidence" value="ECO:0007669"/>
    <property type="project" value="UniProtKB-KW"/>
</dbReference>
<dbReference type="Gene3D" id="3.30.40.10">
    <property type="entry name" value="Zinc/RING finger domain, C3HC4 (zinc finger)"/>
    <property type="match status" value="1"/>
</dbReference>
<dbReference type="PhylomeDB" id="E9ARY2"/>
<feature type="domain" description="C3H1-type" evidence="4">
    <location>
        <begin position="268"/>
        <end position="295"/>
    </location>
</feature>
<gene>
    <name evidence="5" type="ORF">LMXM_19_0295</name>
</gene>
<dbReference type="Proteomes" id="UP000007259">
    <property type="component" value="Chromosome 19"/>
</dbReference>
<organism evidence="5 6">
    <name type="scientific">Leishmania mexicana (strain MHOM/GT/2001/U1103)</name>
    <dbReference type="NCBI Taxonomy" id="929439"/>
    <lineage>
        <taxon>Eukaryota</taxon>
        <taxon>Discoba</taxon>
        <taxon>Euglenozoa</taxon>
        <taxon>Kinetoplastea</taxon>
        <taxon>Metakinetoplastina</taxon>
        <taxon>Trypanosomatida</taxon>
        <taxon>Trypanosomatidae</taxon>
        <taxon>Leishmaniinae</taxon>
        <taxon>Leishmania</taxon>
    </lineage>
</organism>
<keyword evidence="1" id="KW-0862">Zinc</keyword>
<keyword evidence="6" id="KW-1185">Reference proteome</keyword>
<name>E9ARY2_LEIMU</name>
<evidence type="ECO:0000313" key="6">
    <source>
        <dbReference type="Proteomes" id="UP000007259"/>
    </source>
</evidence>
<feature type="region of interest" description="Disordered" evidence="3">
    <location>
        <begin position="306"/>
        <end position="393"/>
    </location>
</feature>
<evidence type="ECO:0000256" key="3">
    <source>
        <dbReference type="SAM" id="MobiDB-lite"/>
    </source>
</evidence>